<feature type="compositionally biased region" description="Polar residues" evidence="1">
    <location>
        <begin position="135"/>
        <end position="150"/>
    </location>
</feature>
<protein>
    <recommendedName>
        <fullName evidence="3">SEA domain-containing protein</fullName>
    </recommendedName>
</protein>
<dbReference type="PANTHER" id="PTHR34403">
    <property type="entry name" value="TOL-PAL SYSTEM PROTEIN TOLA"/>
    <property type="match status" value="1"/>
</dbReference>
<keyword evidence="5" id="KW-1185">Reference proteome</keyword>
<gene>
    <name evidence="4" type="ORF">EEDITHA_LOCUS14526</name>
</gene>
<feature type="compositionally biased region" description="Basic and acidic residues" evidence="1">
    <location>
        <begin position="534"/>
        <end position="610"/>
    </location>
</feature>
<feature type="region of interest" description="Disordered" evidence="1">
    <location>
        <begin position="319"/>
        <end position="678"/>
    </location>
</feature>
<keyword evidence="2" id="KW-0472">Membrane</keyword>
<feature type="compositionally biased region" description="Basic and acidic residues" evidence="1">
    <location>
        <begin position="1531"/>
        <end position="1540"/>
    </location>
</feature>
<feature type="compositionally biased region" description="Basic and acidic residues" evidence="1">
    <location>
        <begin position="99"/>
        <end position="130"/>
    </location>
</feature>
<feature type="compositionally biased region" description="Polar residues" evidence="1">
    <location>
        <begin position="1541"/>
        <end position="1552"/>
    </location>
</feature>
<feature type="region of interest" description="Disordered" evidence="1">
    <location>
        <begin position="1425"/>
        <end position="1451"/>
    </location>
</feature>
<feature type="compositionally biased region" description="Polar residues" evidence="1">
    <location>
        <begin position="1425"/>
        <end position="1450"/>
    </location>
</feature>
<feature type="compositionally biased region" description="Low complexity" evidence="1">
    <location>
        <begin position="151"/>
        <end position="162"/>
    </location>
</feature>
<feature type="compositionally biased region" description="Polar residues" evidence="1">
    <location>
        <begin position="1093"/>
        <end position="1105"/>
    </location>
</feature>
<dbReference type="PROSITE" id="PS50024">
    <property type="entry name" value="SEA"/>
    <property type="match status" value="1"/>
</dbReference>
<feature type="compositionally biased region" description="Basic and acidic residues" evidence="1">
    <location>
        <begin position="336"/>
        <end position="351"/>
    </location>
</feature>
<feature type="compositionally biased region" description="Polar residues" evidence="1">
    <location>
        <begin position="1070"/>
        <end position="1084"/>
    </location>
</feature>
<evidence type="ECO:0000256" key="1">
    <source>
        <dbReference type="SAM" id="MobiDB-lite"/>
    </source>
</evidence>
<feature type="domain" description="SEA" evidence="3">
    <location>
        <begin position="164"/>
        <end position="289"/>
    </location>
</feature>
<feature type="region of interest" description="Disordered" evidence="1">
    <location>
        <begin position="1339"/>
        <end position="1388"/>
    </location>
</feature>
<dbReference type="Proteomes" id="UP001153954">
    <property type="component" value="Unassembled WGS sequence"/>
</dbReference>
<feature type="region of interest" description="Disordered" evidence="1">
    <location>
        <begin position="1052"/>
        <end position="1108"/>
    </location>
</feature>
<evidence type="ECO:0000259" key="3">
    <source>
        <dbReference type="PROSITE" id="PS50024"/>
    </source>
</evidence>
<proteinExistence type="predicted"/>
<feature type="compositionally biased region" description="Acidic residues" evidence="1">
    <location>
        <begin position="524"/>
        <end position="533"/>
    </location>
</feature>
<organism evidence="4 5">
    <name type="scientific">Euphydryas editha</name>
    <name type="common">Edith's checkerspot</name>
    <dbReference type="NCBI Taxonomy" id="104508"/>
    <lineage>
        <taxon>Eukaryota</taxon>
        <taxon>Metazoa</taxon>
        <taxon>Ecdysozoa</taxon>
        <taxon>Arthropoda</taxon>
        <taxon>Hexapoda</taxon>
        <taxon>Insecta</taxon>
        <taxon>Pterygota</taxon>
        <taxon>Neoptera</taxon>
        <taxon>Endopterygota</taxon>
        <taxon>Lepidoptera</taxon>
        <taxon>Glossata</taxon>
        <taxon>Ditrysia</taxon>
        <taxon>Papilionoidea</taxon>
        <taxon>Nymphalidae</taxon>
        <taxon>Nymphalinae</taxon>
        <taxon>Euphydryas</taxon>
    </lineage>
</organism>
<feature type="compositionally biased region" description="Basic and acidic residues" evidence="1">
    <location>
        <begin position="435"/>
        <end position="452"/>
    </location>
</feature>
<feature type="compositionally biased region" description="Basic and acidic residues" evidence="1">
    <location>
        <begin position="376"/>
        <end position="386"/>
    </location>
</feature>
<feature type="region of interest" description="Disordered" evidence="1">
    <location>
        <begin position="1467"/>
        <end position="1493"/>
    </location>
</feature>
<dbReference type="InterPro" id="IPR050972">
    <property type="entry name" value="SDr-like"/>
</dbReference>
<feature type="compositionally biased region" description="Polar residues" evidence="1">
    <location>
        <begin position="1359"/>
        <end position="1381"/>
    </location>
</feature>
<dbReference type="PANTHER" id="PTHR34403:SF14">
    <property type="entry name" value="OS05G0225800 PROTEIN"/>
    <property type="match status" value="1"/>
</dbReference>
<sequence length="1552" mass="173578">MDKTGPEIRQLLNNTTKIVTTLDEEKGEKLYVTADKRGEKVGCKRPLCWTLLGLVVAAIVALIVLAATGILFTNSPTPLEQYNASISSARAFGGISSDNNRDHDNDLHGHHHDHSDHNHEHEHNDHDHHQSSSSPPQFVTETQSDEGQNPSIMSDESSDMSMYVPRTVEGELKIDNEIYVPAFEDTESEEYREFTSTFSDALKHALFDRNSIENGDNEIMVEVVKIRKGSVIVTYRIHWIPKHNAEPTEDLLTAQSLKTNLNNYLNNNNRMISIYHVANEDLATKPVLDLCKINNNDCEYKCEFDDSILDFICVCPHGQMSDTSSPKKCMPILDNSEPRHLPETTSRRFENFDSNGNTKSIPVEEKPSMGSEENEFDWKQGQHHTPETTTETESDLNFSHIFGHEDTETPKPEPNPEQEINSTPEPQSSQESEEESKPEPTIEPKLESKSDAMVEPEPEPTAEPKPEPTIESKEESEQEPQVEPEPEPAAEPKPEPTAEPNFEPEPTAKHESESSAEPQAEPEPSAEPEPEPTAEPKDEPELEPNAERKAEPEPEPNAEPKAEPEPEPTAEPKAEPEPEPTAEPKAEPETEPTAEPKAEPEPEPTAEPKAEPGPTTEIKNDEKTKIEMASEIMQTVPRTEPNIPESETQSNIESKQTDEPDSNVATIVGENEQKLNEATELKTTPKPMFDPTTFDLDSVIGLHTTLEPFTTQKTEIFNEKQTSFEDKKIESMKENSDKKESSMDDSIVTTMRVSISEPNVINDPSYEPNPEIISILQQNGHSMSSNDNFTNEDSTNDNDWLESDENVTTLVPQTTMITSNGDFMKTQNEKEISDDRVNKSESRSSKTLNDLIAETMTEKINENIDDGITFDMIKKNNEMPLESTTVKINMEESVTSKEGIQEKNTEDESVKNAVESTTSAHVFTNKIHDQNEDNTSNLNQNHMGSIIVTSTETSNVNTINTSQSQMPQSIYLNENHPTETTTAIIDTMGSFSIHQQNKDTHDDKNLMETLEKTTMSSPISNDKELDNENKDVTFDTINMLYNRSSKAVLDKENNMEDITESNEVLKDSSETSTDSDWLSESVTEVSLEDITKSNDSNESTETPTSKVDEIMGHGFAKDDFEPDYLNNMGSNTSKISDRDENLYGMSQDYENDDSRVKRVNIQKDKSLEISTLNSNSFETTTIGQYIYKMAEKTINGTAMTPETSMTTSRPAPVWEETENGSINDEMSNSEMNEHNPIENINVMTSTITPPTTALLIKQVMEQNNLPNMTDMSTQNTTQVNNLNVTIYEISNQNDNQSFITTKATNAQSTEFVDHETDMNPFLPEVENNKSLVKKLQEGHDIDPTNLNETQNENGDDHNINSSDVPSTNESNLSSSDMSQAKKTAEENDVSVISAQTTTTTANVDDIFNKLFTNSYSDIAESFPTTTEINKPSTNSFTSYNEEQTSGNSGSKEVLPISTFLLDTDDLDTTKRPAVSPANDLNNEADTTSSKPIQDIDNEFLSVVPIEQENDNELRKNYNSKNIQEFNSISDSPKKSDRRTDVNNFDSLLNNEA</sequence>
<evidence type="ECO:0000313" key="5">
    <source>
        <dbReference type="Proteomes" id="UP001153954"/>
    </source>
</evidence>
<evidence type="ECO:0000313" key="4">
    <source>
        <dbReference type="EMBL" id="CAH2099567.1"/>
    </source>
</evidence>
<feature type="compositionally biased region" description="Basic and acidic residues" evidence="1">
    <location>
        <begin position="618"/>
        <end position="628"/>
    </location>
</feature>
<comment type="caution">
    <text evidence="4">The sequence shown here is derived from an EMBL/GenBank/DDBJ whole genome shotgun (WGS) entry which is preliminary data.</text>
</comment>
<feature type="compositionally biased region" description="Acidic residues" evidence="1">
    <location>
        <begin position="476"/>
        <end position="488"/>
    </location>
</feature>
<feature type="compositionally biased region" description="Polar residues" evidence="1">
    <location>
        <begin position="1478"/>
        <end position="1491"/>
    </location>
</feature>
<name>A0AAU9UK74_EUPED</name>
<dbReference type="EMBL" id="CAKOGL010000022">
    <property type="protein sequence ID" value="CAH2099567.1"/>
    <property type="molecule type" value="Genomic_DNA"/>
</dbReference>
<feature type="transmembrane region" description="Helical" evidence="2">
    <location>
        <begin position="47"/>
        <end position="72"/>
    </location>
</feature>
<feature type="region of interest" description="Disordered" evidence="1">
    <location>
        <begin position="95"/>
        <end position="162"/>
    </location>
</feature>
<feature type="compositionally biased region" description="Basic and acidic residues" evidence="1">
    <location>
        <begin position="402"/>
        <end position="411"/>
    </location>
</feature>
<feature type="compositionally biased region" description="Polar residues" evidence="1">
    <location>
        <begin position="645"/>
        <end position="654"/>
    </location>
</feature>
<evidence type="ECO:0000256" key="2">
    <source>
        <dbReference type="SAM" id="Phobius"/>
    </source>
</evidence>
<reference evidence="4" key="1">
    <citation type="submission" date="2022-03" db="EMBL/GenBank/DDBJ databases">
        <authorList>
            <person name="Tunstrom K."/>
        </authorList>
    </citation>
    <scope>NUCLEOTIDE SEQUENCE</scope>
</reference>
<keyword evidence="2" id="KW-1133">Transmembrane helix</keyword>
<feature type="compositionally biased region" description="Basic and acidic residues" evidence="1">
    <location>
        <begin position="462"/>
        <end position="475"/>
    </location>
</feature>
<feature type="region of interest" description="Disordered" evidence="1">
    <location>
        <begin position="1525"/>
        <end position="1552"/>
    </location>
</feature>
<dbReference type="InterPro" id="IPR000082">
    <property type="entry name" value="SEA_dom"/>
</dbReference>
<accession>A0AAU9UK74</accession>
<keyword evidence="2" id="KW-0812">Transmembrane</keyword>